<name>A0A6J5L1W2_9CAUD</name>
<dbReference type="EMBL" id="LR798239">
    <property type="protein sequence ID" value="CAB5212478.1"/>
    <property type="molecule type" value="Genomic_DNA"/>
</dbReference>
<protein>
    <submittedName>
        <fullName evidence="1">Uncharacterized protein</fullName>
    </submittedName>
</protein>
<accession>A0A6J5L1W2</accession>
<dbReference type="EMBL" id="LR796212">
    <property type="protein sequence ID" value="CAB4127625.1"/>
    <property type="molecule type" value="Genomic_DNA"/>
</dbReference>
<sequence>MLEAQKPMCPPSTLSPQSSFDSIFLVNGEYKINYVYQGQIMTITEFADAIFGNTPQRTQFLLKHQKEMK</sequence>
<proteinExistence type="predicted"/>
<reference evidence="1" key="1">
    <citation type="submission" date="2020-04" db="EMBL/GenBank/DDBJ databases">
        <authorList>
            <person name="Chiriac C."/>
            <person name="Salcher M."/>
            <person name="Ghai R."/>
            <person name="Kavagutti S V."/>
        </authorList>
    </citation>
    <scope>NUCLEOTIDE SEQUENCE</scope>
</reference>
<organism evidence="1">
    <name type="scientific">uncultured Caudovirales phage</name>
    <dbReference type="NCBI Taxonomy" id="2100421"/>
    <lineage>
        <taxon>Viruses</taxon>
        <taxon>Duplodnaviria</taxon>
        <taxon>Heunggongvirae</taxon>
        <taxon>Uroviricota</taxon>
        <taxon>Caudoviricetes</taxon>
        <taxon>Peduoviridae</taxon>
        <taxon>Maltschvirus</taxon>
        <taxon>Maltschvirus maltsch</taxon>
    </lineage>
</organism>
<gene>
    <name evidence="2" type="ORF">UFOVP186_20</name>
    <name evidence="1" type="ORF">UFOVP94_23</name>
</gene>
<evidence type="ECO:0000313" key="1">
    <source>
        <dbReference type="EMBL" id="CAB4127625.1"/>
    </source>
</evidence>
<evidence type="ECO:0000313" key="2">
    <source>
        <dbReference type="EMBL" id="CAB5212478.1"/>
    </source>
</evidence>